<organism evidence="1 2">
    <name type="scientific">Allokutzneria albata</name>
    <name type="common">Kibdelosporangium albatum</name>
    <dbReference type="NCBI Taxonomy" id="211114"/>
    <lineage>
        <taxon>Bacteria</taxon>
        <taxon>Bacillati</taxon>
        <taxon>Actinomycetota</taxon>
        <taxon>Actinomycetes</taxon>
        <taxon>Pseudonocardiales</taxon>
        <taxon>Pseudonocardiaceae</taxon>
        <taxon>Allokutzneria</taxon>
    </lineage>
</organism>
<dbReference type="Proteomes" id="UP000183376">
    <property type="component" value="Chromosome I"/>
</dbReference>
<evidence type="ECO:0000313" key="1">
    <source>
        <dbReference type="EMBL" id="SDM66189.1"/>
    </source>
</evidence>
<protein>
    <submittedName>
        <fullName evidence="1">Uncharacterized protein</fullName>
    </submittedName>
</protein>
<accession>A0A1G9V240</accession>
<gene>
    <name evidence="1" type="ORF">SAMN04489726_2780</name>
</gene>
<dbReference type="AlphaFoldDB" id="A0A1G9V240"/>
<dbReference type="OrthoDB" id="4559810at2"/>
<reference evidence="1 2" key="1">
    <citation type="submission" date="2016-10" db="EMBL/GenBank/DDBJ databases">
        <authorList>
            <person name="de Groot N.N."/>
        </authorList>
    </citation>
    <scope>NUCLEOTIDE SEQUENCE [LARGE SCALE GENOMIC DNA]</scope>
    <source>
        <strain evidence="1 2">DSM 44149</strain>
    </source>
</reference>
<dbReference type="InterPro" id="IPR012340">
    <property type="entry name" value="NA-bd_OB-fold"/>
</dbReference>
<keyword evidence="2" id="KW-1185">Reference proteome</keyword>
<dbReference type="eggNOG" id="ENOG503390K">
    <property type="taxonomic scope" value="Bacteria"/>
</dbReference>
<name>A0A1G9V240_ALLAB</name>
<evidence type="ECO:0000313" key="2">
    <source>
        <dbReference type="Proteomes" id="UP000183376"/>
    </source>
</evidence>
<dbReference type="Gene3D" id="2.40.50.140">
    <property type="entry name" value="Nucleic acid-binding proteins"/>
    <property type="match status" value="1"/>
</dbReference>
<proteinExistence type="predicted"/>
<dbReference type="STRING" id="211114.SAMN04489726_2780"/>
<dbReference type="RefSeq" id="WP_030431284.1">
    <property type="nucleotide sequence ID" value="NZ_JOEF01000018.1"/>
</dbReference>
<sequence>MIGRTGRVTGRVGPGLVGEVMIEIRGGIEAFYAYPADPERVIEPGAEVLVVGYQPPRSVHVEPWLSIDHA</sequence>
<dbReference type="EMBL" id="LT629701">
    <property type="protein sequence ID" value="SDM66189.1"/>
    <property type="molecule type" value="Genomic_DNA"/>
</dbReference>